<dbReference type="InterPro" id="IPR011701">
    <property type="entry name" value="MFS"/>
</dbReference>
<dbReference type="PANTHER" id="PTHR31689:SF0">
    <property type="entry name" value="DIAMINOPIMELATE EPIMERASE"/>
    <property type="match status" value="1"/>
</dbReference>
<comment type="pathway">
    <text evidence="3">Amino-acid biosynthesis; L-lysine biosynthesis via DAP pathway; DL-2,6-diaminopimelate from LL-2,6-diaminopimelate: step 1/1.</text>
</comment>
<dbReference type="SUPFAM" id="SSF55347">
    <property type="entry name" value="Glyceraldehyde-3-phosphate dehydrogenase-like, C-terminal domain"/>
    <property type="match status" value="1"/>
</dbReference>
<dbReference type="Pfam" id="PF07690">
    <property type="entry name" value="MFS_1"/>
    <property type="match status" value="1"/>
</dbReference>
<keyword evidence="10" id="KW-0472">Membrane</keyword>
<dbReference type="InterPro" id="IPR036291">
    <property type="entry name" value="NAD(P)-bd_dom_sf"/>
</dbReference>
<feature type="transmembrane region" description="Helical" evidence="10">
    <location>
        <begin position="819"/>
        <end position="839"/>
    </location>
</feature>
<dbReference type="GO" id="GO:0009507">
    <property type="term" value="C:chloroplast"/>
    <property type="evidence" value="ECO:0007669"/>
    <property type="project" value="UniProtKB-SubCell"/>
</dbReference>
<feature type="transmembrane region" description="Helical" evidence="10">
    <location>
        <begin position="1014"/>
        <end position="1035"/>
    </location>
</feature>
<dbReference type="GO" id="GO:0009089">
    <property type="term" value="P:lysine biosynthetic process via diaminopimelate"/>
    <property type="evidence" value="ECO:0007669"/>
    <property type="project" value="InterPro"/>
</dbReference>
<dbReference type="InterPro" id="IPR036259">
    <property type="entry name" value="MFS_trans_sf"/>
</dbReference>
<dbReference type="NCBIfam" id="TIGR00652">
    <property type="entry name" value="DapF"/>
    <property type="match status" value="1"/>
</dbReference>
<name>A0AAD9IEN6_PROWI</name>
<evidence type="ECO:0000256" key="3">
    <source>
        <dbReference type="ARBA" id="ARBA00005196"/>
    </source>
</evidence>
<keyword evidence="10" id="KW-0812">Transmembrane</keyword>
<comment type="catalytic activity">
    <reaction evidence="9">
        <text>(2S,6S)-2,6-diaminopimelate = meso-2,6-diaminopimelate</text>
        <dbReference type="Rhea" id="RHEA:15393"/>
        <dbReference type="ChEBI" id="CHEBI:57609"/>
        <dbReference type="ChEBI" id="CHEBI:57791"/>
        <dbReference type="EC" id="5.1.1.7"/>
    </reaction>
</comment>
<dbReference type="Gene3D" id="3.30.360.10">
    <property type="entry name" value="Dihydrodipicolinate Reductase, domain 2"/>
    <property type="match status" value="1"/>
</dbReference>
<keyword evidence="13" id="KW-1185">Reference proteome</keyword>
<dbReference type="GO" id="GO:0022857">
    <property type="term" value="F:transmembrane transporter activity"/>
    <property type="evidence" value="ECO:0007669"/>
    <property type="project" value="InterPro"/>
</dbReference>
<dbReference type="PROSITE" id="PS50850">
    <property type="entry name" value="MFS"/>
    <property type="match status" value="1"/>
</dbReference>
<evidence type="ECO:0000256" key="6">
    <source>
        <dbReference type="ARBA" id="ARBA00022605"/>
    </source>
</evidence>
<dbReference type="EC" id="5.1.1.7" evidence="5"/>
<protein>
    <recommendedName>
        <fullName evidence="5">diaminopimelate epimerase</fullName>
        <ecNumber evidence="5">5.1.1.7</ecNumber>
    </recommendedName>
</protein>
<evidence type="ECO:0000256" key="7">
    <source>
        <dbReference type="ARBA" id="ARBA00023154"/>
    </source>
</evidence>
<feature type="transmembrane region" description="Helical" evidence="10">
    <location>
        <begin position="878"/>
        <end position="900"/>
    </location>
</feature>
<dbReference type="GO" id="GO:0008837">
    <property type="term" value="F:diaminopimelate epimerase activity"/>
    <property type="evidence" value="ECO:0007669"/>
    <property type="project" value="UniProtKB-EC"/>
</dbReference>
<dbReference type="Pfam" id="PF01678">
    <property type="entry name" value="DAP_epimerase"/>
    <property type="match status" value="2"/>
</dbReference>
<comment type="caution">
    <text evidence="12">The sequence shown here is derived from an EMBL/GenBank/DDBJ whole genome shotgun (WGS) entry which is preliminary data.</text>
</comment>
<evidence type="ECO:0000256" key="9">
    <source>
        <dbReference type="ARBA" id="ARBA00051712"/>
    </source>
</evidence>
<dbReference type="FunFam" id="3.10.310.10:FF:000011">
    <property type="entry name" value="Diaminopimelate epimerase, chloroplastic"/>
    <property type="match status" value="1"/>
</dbReference>
<feature type="transmembrane region" description="Helical" evidence="10">
    <location>
        <begin position="765"/>
        <end position="782"/>
    </location>
</feature>
<comment type="similarity">
    <text evidence="4">Belongs to the diaminopimelate epimerase family.</text>
</comment>
<dbReference type="Gene3D" id="1.20.1250.20">
    <property type="entry name" value="MFS general substrate transporter like domains"/>
    <property type="match status" value="1"/>
</dbReference>
<comment type="subcellular location">
    <subcellularLocation>
        <location evidence="1">Membrane</location>
        <topology evidence="1">Multi-pass membrane protein</topology>
    </subcellularLocation>
    <subcellularLocation>
        <location evidence="2">Plastid</location>
        <location evidence="2">Chloroplast</location>
    </subcellularLocation>
</comment>
<dbReference type="EMBL" id="JASFZW010000008">
    <property type="protein sequence ID" value="KAK2076939.1"/>
    <property type="molecule type" value="Genomic_DNA"/>
</dbReference>
<feature type="transmembrane region" description="Helical" evidence="10">
    <location>
        <begin position="851"/>
        <end position="872"/>
    </location>
</feature>
<feature type="transmembrane region" description="Helical" evidence="10">
    <location>
        <begin position="1108"/>
        <end position="1131"/>
    </location>
</feature>
<dbReference type="GO" id="GO:0016020">
    <property type="term" value="C:membrane"/>
    <property type="evidence" value="ECO:0007669"/>
    <property type="project" value="UniProtKB-SubCell"/>
</dbReference>
<dbReference type="InterPro" id="IPR001653">
    <property type="entry name" value="DAP_epimerase_DapF"/>
</dbReference>
<dbReference type="HAMAP" id="MF_00197">
    <property type="entry name" value="DAP_epimerase"/>
    <property type="match status" value="1"/>
</dbReference>
<feature type="domain" description="Major facilitator superfamily (MFS) profile" evidence="11">
    <location>
        <begin position="725"/>
        <end position="1136"/>
    </location>
</feature>
<dbReference type="InterPro" id="IPR000683">
    <property type="entry name" value="Gfo/Idh/MocA-like_OxRdtase_N"/>
</dbReference>
<keyword evidence="8" id="KW-0413">Isomerase</keyword>
<dbReference type="InterPro" id="IPR020846">
    <property type="entry name" value="MFS_dom"/>
</dbReference>
<feature type="transmembrane region" description="Helical" evidence="10">
    <location>
        <begin position="1041"/>
        <end position="1066"/>
    </location>
</feature>
<feature type="transmembrane region" description="Helical" evidence="10">
    <location>
        <begin position="939"/>
        <end position="965"/>
    </location>
</feature>
<reference evidence="12" key="1">
    <citation type="submission" date="2021-01" db="EMBL/GenBank/DDBJ databases">
        <authorList>
            <person name="Eckstrom K.M.E."/>
        </authorList>
    </citation>
    <scope>NUCLEOTIDE SEQUENCE</scope>
    <source>
        <strain evidence="12">UVCC 0001</strain>
    </source>
</reference>
<keyword evidence="10" id="KW-1133">Transmembrane helix</keyword>
<evidence type="ECO:0000256" key="10">
    <source>
        <dbReference type="SAM" id="Phobius"/>
    </source>
</evidence>
<keyword evidence="7" id="KW-0457">Lysine biosynthesis</keyword>
<organism evidence="12 13">
    <name type="scientific">Prototheca wickerhamii</name>
    <dbReference type="NCBI Taxonomy" id="3111"/>
    <lineage>
        <taxon>Eukaryota</taxon>
        <taxon>Viridiplantae</taxon>
        <taxon>Chlorophyta</taxon>
        <taxon>core chlorophytes</taxon>
        <taxon>Trebouxiophyceae</taxon>
        <taxon>Chlorellales</taxon>
        <taxon>Chlorellaceae</taxon>
        <taxon>Prototheca</taxon>
    </lineage>
</organism>
<dbReference type="Proteomes" id="UP001255856">
    <property type="component" value="Unassembled WGS sequence"/>
</dbReference>
<evidence type="ECO:0000313" key="12">
    <source>
        <dbReference type="EMBL" id="KAK2076939.1"/>
    </source>
</evidence>
<dbReference type="PROSITE" id="PS01326">
    <property type="entry name" value="DAP_EPIMERASE"/>
    <property type="match status" value="1"/>
</dbReference>
<keyword evidence="6" id="KW-0028">Amino-acid biosynthesis</keyword>
<dbReference type="Gene3D" id="3.40.50.720">
    <property type="entry name" value="NAD(P)-binding Rossmann-like Domain"/>
    <property type="match status" value="1"/>
</dbReference>
<dbReference type="AlphaFoldDB" id="A0AAD9IEN6"/>
<evidence type="ECO:0000256" key="8">
    <source>
        <dbReference type="ARBA" id="ARBA00023235"/>
    </source>
</evidence>
<dbReference type="PANTHER" id="PTHR31689">
    <property type="entry name" value="DIAMINOPIMELATE EPIMERASE, CHLOROPLASTIC"/>
    <property type="match status" value="1"/>
</dbReference>
<evidence type="ECO:0000259" key="11">
    <source>
        <dbReference type="PROSITE" id="PS50850"/>
    </source>
</evidence>
<accession>A0AAD9IEN6</accession>
<dbReference type="Gene3D" id="3.10.310.10">
    <property type="entry name" value="Diaminopimelate Epimerase, Chain A, domain 1"/>
    <property type="match status" value="2"/>
</dbReference>
<evidence type="ECO:0000256" key="5">
    <source>
        <dbReference type="ARBA" id="ARBA00013080"/>
    </source>
</evidence>
<feature type="transmembrane region" description="Helical" evidence="10">
    <location>
        <begin position="794"/>
        <end position="813"/>
    </location>
</feature>
<dbReference type="FunFam" id="3.10.310.10:FF:000009">
    <property type="entry name" value="Diaminopimelate epimerase chloroplastic"/>
    <property type="match status" value="1"/>
</dbReference>
<evidence type="ECO:0000256" key="1">
    <source>
        <dbReference type="ARBA" id="ARBA00004141"/>
    </source>
</evidence>
<evidence type="ECO:0000256" key="4">
    <source>
        <dbReference type="ARBA" id="ARBA00010219"/>
    </source>
</evidence>
<evidence type="ECO:0000256" key="2">
    <source>
        <dbReference type="ARBA" id="ARBA00004229"/>
    </source>
</evidence>
<dbReference type="SUPFAM" id="SSF51735">
    <property type="entry name" value="NAD(P)-binding Rossmann-fold domains"/>
    <property type="match status" value="1"/>
</dbReference>
<sequence>MRARTRPAAASNLKFAKYQGLGNDFILVDNRHSSEPLVTPEQAVDLCDRHFGVGGDGVIFALPPGTEEADYTMRIFNSDGSEPEMCGNGIRCLARFVAEIDGDQPRRYAVNTLAGLIQPELLADGQVCVDMGEPTLDPQLIPTRLEATEDNKVVKQRLHADGMDWLFTCVSMGNPHAVTFGFADGTTVQTDEIDLHRVGPLFEHNPVFPARTNTEFVEVLSPSYARMLVWERGAGATLACGTGACAVVVAGVLEGRLQRSCRVDLPGGPLHIEWNKDNNRVYMTGPAELVFSGGLRDLKMKPYQDMTEPTSMYIEIRGEGVVEPIVDVPEAPYYVSDGYGAWPRGLFPPSYYVAMMVIELGDAVRKCCTHIELPQDFYRWDADRAVYWLANAMPFPEQAEIFSQLTVAERGQVLLDAMDTTWDAFCASCGYGVRRGREEDWGYFFWWLVNRASCLLRIQGVSIDVVSNRTVQSAQAVAKQFGIPKAVDDWRAVIDDPEIDAIVIGTWPNMHATLTKEALRAGKHVLAGTLGSLTYITVRNLGTWPAPAGDRPLTFRNDSDLSGDNIMSLGILYEGLARWVGHAEEVTALGQTVIKMRQDPATGQLRTAQVPDHVDVLARMACGAQAHFVISAVAGAAEPVMEFWLHGTEATLHLDILKKRLRLTKRDGGAEDVVPAVKEGWRVEEEFVGAIRGTETVRLTDFVTGVRYMEFTSAVAQSLRTRQAVGNLEEHESLVHNFLLIIINHSTIYIRCIAGEFGLNMLEDGLLATSLVVGIMLSAPASAHLAKTRNHLKLVDLGLAIWALGALACSAAPSYHLLLAARVIMGIGTGPFIAVSAPLIDDSAPAARKSLWLASLFLCITLGYALGFIIGGVSGLVYGWRAVLAAEGMLMLPFVLLIVLSPDAGVPLTAPEGVDREELAHVAAPRDKKTGALADLRRLLALPVTCCTILALSLFVGAIGSLSFYGPKAAREILELRPEVADTAFGLTSLVAGALGTLAGGAVLDAIGSSLRNALLLCAGAVFTGSLFLAGSFLLAPGVPLFFSGLATGELLLFSIGAPSLGILLWSCPAHLRPFVLSASEVVQHLLGDVPMPPLVGWLQERVDDWRVSLTFCAAIMGASTALYLVGLGFIPGSMTPVMSVEVLDEDAVGLADPLISNGSEYDFKRYWEEVEARIQQSGSGSTCDGLTSV</sequence>
<evidence type="ECO:0000313" key="13">
    <source>
        <dbReference type="Proteomes" id="UP001255856"/>
    </source>
</evidence>
<dbReference type="GO" id="GO:0000166">
    <property type="term" value="F:nucleotide binding"/>
    <property type="evidence" value="ECO:0007669"/>
    <property type="project" value="InterPro"/>
</dbReference>
<dbReference type="SUPFAM" id="SSF54506">
    <property type="entry name" value="Diaminopimelate epimerase-like"/>
    <property type="match status" value="2"/>
</dbReference>
<dbReference type="Pfam" id="PF01408">
    <property type="entry name" value="GFO_IDH_MocA"/>
    <property type="match status" value="1"/>
</dbReference>
<dbReference type="SUPFAM" id="SSF103473">
    <property type="entry name" value="MFS general substrate transporter"/>
    <property type="match status" value="1"/>
</dbReference>
<dbReference type="GO" id="GO:0005829">
    <property type="term" value="C:cytosol"/>
    <property type="evidence" value="ECO:0007669"/>
    <property type="project" value="TreeGrafter"/>
</dbReference>
<dbReference type="InterPro" id="IPR018510">
    <property type="entry name" value="DAP_epimerase_AS"/>
</dbReference>
<gene>
    <name evidence="12" type="ORF">QBZ16_005167</name>
</gene>
<feature type="transmembrane region" description="Helical" evidence="10">
    <location>
        <begin position="985"/>
        <end position="1007"/>
    </location>
</feature>
<proteinExistence type="inferred from homology"/>